<name>A0A1V6N3H3_METAZ</name>
<keyword evidence="3" id="KW-1185">Reference proteome</keyword>
<comment type="caution">
    <text evidence="2">The sequence shown here is derived from an EMBL/GenBank/DDBJ whole genome shotgun (WGS) entry which is preliminary data.</text>
</comment>
<proteinExistence type="predicted"/>
<protein>
    <submittedName>
        <fullName evidence="2">Uncharacterized protein</fullName>
    </submittedName>
</protein>
<reference evidence="2 3" key="1">
    <citation type="submission" date="2014-12" db="EMBL/GenBank/DDBJ databases">
        <title>Genome sequence of Methanobrevibacter arboriphilicus DH1, DSM1125.</title>
        <authorList>
            <person name="Poehlein A."/>
            <person name="Thauer R.K."/>
            <person name="Seedorf H."/>
            <person name="Daniel R."/>
        </authorList>
    </citation>
    <scope>NUCLEOTIDE SEQUENCE [LARGE SCALE GENOMIC DNA]</scope>
    <source>
        <strain evidence="2 3">DH1</strain>
    </source>
</reference>
<accession>A0A1V6N3H3</accession>
<organism evidence="2 3">
    <name type="scientific">Methanobrevibacter arboriphilus JCM 13429 = DSM 1125</name>
    <dbReference type="NCBI Taxonomy" id="1300164"/>
    <lineage>
        <taxon>Archaea</taxon>
        <taxon>Methanobacteriati</taxon>
        <taxon>Methanobacteriota</taxon>
        <taxon>Methanomada group</taxon>
        <taxon>Methanobacteria</taxon>
        <taxon>Methanobacteriales</taxon>
        <taxon>Methanobacteriaceae</taxon>
        <taxon>Methanobrevibacter</taxon>
    </lineage>
</organism>
<evidence type="ECO:0000256" key="1">
    <source>
        <dbReference type="SAM" id="Phobius"/>
    </source>
</evidence>
<evidence type="ECO:0000313" key="2">
    <source>
        <dbReference type="EMBL" id="OQD59143.1"/>
    </source>
</evidence>
<keyword evidence="1" id="KW-0472">Membrane</keyword>
<feature type="transmembrane region" description="Helical" evidence="1">
    <location>
        <begin position="89"/>
        <end position="116"/>
    </location>
</feature>
<dbReference type="Proteomes" id="UP000191661">
    <property type="component" value="Unassembled WGS sequence"/>
</dbReference>
<evidence type="ECO:0000313" key="3">
    <source>
        <dbReference type="Proteomes" id="UP000191661"/>
    </source>
</evidence>
<keyword evidence="1" id="KW-0812">Transmembrane</keyword>
<dbReference type="AlphaFoldDB" id="A0A1V6N3H3"/>
<keyword evidence="1" id="KW-1133">Transmembrane helix</keyword>
<dbReference type="EMBL" id="JXMW01000006">
    <property type="protein sequence ID" value="OQD59143.1"/>
    <property type="molecule type" value="Genomic_DNA"/>
</dbReference>
<gene>
    <name evidence="2" type="ORF">MBBAR_6c02550</name>
</gene>
<feature type="transmembrane region" description="Helical" evidence="1">
    <location>
        <begin position="66"/>
        <end position="83"/>
    </location>
</feature>
<sequence length="138" mass="15923">MMGNETTSIFCSKCGIKIKNRENKFCSYCGNELNISKEKVAEEKNINDDKDMHQNNVVVRYDKNPSVAAILTFFLFCLGQFYNGQILKGITFVVILIILIYINIILALLFLIYATYDAYKNAKYIKENHGNYFYNEGI</sequence>